<reference evidence="1 2" key="1">
    <citation type="journal article" date="2023" name="Plants (Basel)">
        <title>Bridging the Gap: Combining Genomics and Transcriptomics Approaches to Understand Stylosanthes scabra, an Orphan Legume from the Brazilian Caatinga.</title>
        <authorList>
            <person name="Ferreira-Neto J.R.C."/>
            <person name="da Silva M.D."/>
            <person name="Binneck E."/>
            <person name="de Melo N.F."/>
            <person name="da Silva R.H."/>
            <person name="de Melo A.L.T.M."/>
            <person name="Pandolfi V."/>
            <person name="Bustamante F.O."/>
            <person name="Brasileiro-Vidal A.C."/>
            <person name="Benko-Iseppon A.M."/>
        </authorList>
    </citation>
    <scope>NUCLEOTIDE SEQUENCE [LARGE SCALE GENOMIC DNA]</scope>
    <source>
        <tissue evidence="1">Leaves</tissue>
    </source>
</reference>
<keyword evidence="2" id="KW-1185">Reference proteome</keyword>
<organism evidence="1 2">
    <name type="scientific">Stylosanthes scabra</name>
    <dbReference type="NCBI Taxonomy" id="79078"/>
    <lineage>
        <taxon>Eukaryota</taxon>
        <taxon>Viridiplantae</taxon>
        <taxon>Streptophyta</taxon>
        <taxon>Embryophyta</taxon>
        <taxon>Tracheophyta</taxon>
        <taxon>Spermatophyta</taxon>
        <taxon>Magnoliopsida</taxon>
        <taxon>eudicotyledons</taxon>
        <taxon>Gunneridae</taxon>
        <taxon>Pentapetalae</taxon>
        <taxon>rosids</taxon>
        <taxon>fabids</taxon>
        <taxon>Fabales</taxon>
        <taxon>Fabaceae</taxon>
        <taxon>Papilionoideae</taxon>
        <taxon>50 kb inversion clade</taxon>
        <taxon>dalbergioids sensu lato</taxon>
        <taxon>Dalbergieae</taxon>
        <taxon>Pterocarpus clade</taxon>
        <taxon>Stylosanthes</taxon>
    </lineage>
</organism>
<accession>A0ABU6T3U2</accession>
<evidence type="ECO:0000313" key="1">
    <source>
        <dbReference type="EMBL" id="MED6143352.1"/>
    </source>
</evidence>
<comment type="caution">
    <text evidence="1">The sequence shown here is derived from an EMBL/GenBank/DDBJ whole genome shotgun (WGS) entry which is preliminary data.</text>
</comment>
<evidence type="ECO:0000313" key="2">
    <source>
        <dbReference type="Proteomes" id="UP001341840"/>
    </source>
</evidence>
<proteinExistence type="predicted"/>
<protein>
    <submittedName>
        <fullName evidence="1">Uncharacterized protein</fullName>
    </submittedName>
</protein>
<name>A0ABU6T3U2_9FABA</name>
<dbReference type="EMBL" id="JASCZI010090631">
    <property type="protein sequence ID" value="MED6143352.1"/>
    <property type="molecule type" value="Genomic_DNA"/>
</dbReference>
<sequence>MTWRLLSDVDSNLVMCEWFLAEGTHRPLYPLSKGCDGANWGQSSWNSFPITGIHNRAVRKDLNLEREMDAIQKHDPKQYLVHEIERRVWNRRRMLIPITMSVPKSIEIPTTAASAEASAAASSENTIVAVTKEKTLVSGTVARQLALRSLFIPKKRPTRFTGGGATAS</sequence>
<gene>
    <name evidence="1" type="ORF">PIB30_005268</name>
</gene>
<dbReference type="Proteomes" id="UP001341840">
    <property type="component" value="Unassembled WGS sequence"/>
</dbReference>